<evidence type="ECO:0000313" key="3">
    <source>
        <dbReference type="EMBL" id="NGM15922.1"/>
    </source>
</evidence>
<dbReference type="AlphaFoldDB" id="A0A6M1LCI3"/>
<evidence type="ECO:0000256" key="1">
    <source>
        <dbReference type="SAM" id="MobiDB-lite"/>
    </source>
</evidence>
<feature type="transmembrane region" description="Helical" evidence="2">
    <location>
        <begin position="35"/>
        <end position="55"/>
    </location>
</feature>
<name>A0A6M1LCI3_9ACTN</name>
<gene>
    <name evidence="3" type="ORF">ENC19_26450</name>
</gene>
<feature type="compositionally biased region" description="Low complexity" evidence="1">
    <location>
        <begin position="17"/>
        <end position="30"/>
    </location>
</feature>
<evidence type="ECO:0000313" key="4">
    <source>
        <dbReference type="Proteomes" id="UP000478148"/>
    </source>
</evidence>
<accession>A0A6M1LCI3</accession>
<proteinExistence type="predicted"/>
<reference evidence="3 4" key="1">
    <citation type="submission" date="2020-02" db="EMBL/GenBank/DDBJ databases">
        <title>Draft Genome Sequence of Verrucosispora sp. Strain CWR15, Isolated from Gulf of Mexico Sponge.</title>
        <authorList>
            <person name="Kennedy S.J."/>
            <person name="Cella E."/>
            <person name="Azarian T."/>
            <person name="Baker B.J."/>
            <person name="Shaw L.N."/>
        </authorList>
    </citation>
    <scope>NUCLEOTIDE SEQUENCE [LARGE SCALE GENOMIC DNA]</scope>
    <source>
        <strain evidence="3 4">CWR15</strain>
    </source>
</reference>
<comment type="caution">
    <text evidence="3">The sequence shown here is derived from an EMBL/GenBank/DDBJ whole genome shotgun (WGS) entry which is preliminary data.</text>
</comment>
<dbReference type="Proteomes" id="UP000478148">
    <property type="component" value="Unassembled WGS sequence"/>
</dbReference>
<feature type="region of interest" description="Disordered" evidence="1">
    <location>
        <begin position="1"/>
        <end position="30"/>
    </location>
</feature>
<protein>
    <submittedName>
        <fullName evidence="3">Uncharacterized protein</fullName>
    </submittedName>
</protein>
<organism evidence="3 4">
    <name type="scientific">Verrucosispora sioxanthis</name>
    <dbReference type="NCBI Taxonomy" id="2499994"/>
    <lineage>
        <taxon>Bacteria</taxon>
        <taxon>Bacillati</taxon>
        <taxon>Actinomycetota</taxon>
        <taxon>Actinomycetes</taxon>
        <taxon>Micromonosporales</taxon>
        <taxon>Micromonosporaceae</taxon>
        <taxon>Micromonospora</taxon>
    </lineage>
</organism>
<keyword evidence="2" id="KW-0472">Membrane</keyword>
<keyword evidence="4" id="KW-1185">Reference proteome</keyword>
<sequence length="62" mass="5840">MTGSAEVAPPLVPPRTGTAAAQPAGTASASGGPGAGMLVALAVGALAITLAFLAARRARPTE</sequence>
<evidence type="ECO:0000256" key="2">
    <source>
        <dbReference type="SAM" id="Phobius"/>
    </source>
</evidence>
<dbReference type="EMBL" id="SAIY01000012">
    <property type="protein sequence ID" value="NGM15922.1"/>
    <property type="molecule type" value="Genomic_DNA"/>
</dbReference>
<keyword evidence="2" id="KW-0812">Transmembrane</keyword>
<keyword evidence="2" id="KW-1133">Transmembrane helix</keyword>